<feature type="domain" description="Knottins-like" evidence="6">
    <location>
        <begin position="33"/>
        <end position="81"/>
    </location>
</feature>
<dbReference type="PANTHER" id="PTHR33147:SF46">
    <property type="entry name" value="DEFENSIN-LIKE PROTEIN 19"/>
    <property type="match status" value="1"/>
</dbReference>
<evidence type="ECO:0000256" key="5">
    <source>
        <dbReference type="SAM" id="SignalP"/>
    </source>
</evidence>
<dbReference type="PROSITE" id="PS00940">
    <property type="entry name" value="GAMMA_THIONIN"/>
    <property type="match status" value="1"/>
</dbReference>
<dbReference type="EMBL" id="BTGU01000005">
    <property type="protein sequence ID" value="GMN35575.1"/>
    <property type="molecule type" value="Genomic_DNA"/>
</dbReference>
<feature type="chain" id="PRO_5041703823" description="Knottins-like domain-containing protein" evidence="5">
    <location>
        <begin position="32"/>
        <end position="81"/>
    </location>
</feature>
<gene>
    <name evidence="7" type="ORF">TIFTF001_005390</name>
</gene>
<dbReference type="PANTHER" id="PTHR33147">
    <property type="entry name" value="DEFENSIN-LIKE PROTEIN 1"/>
    <property type="match status" value="1"/>
</dbReference>
<evidence type="ECO:0000256" key="4">
    <source>
        <dbReference type="ARBA" id="ARBA00023157"/>
    </source>
</evidence>
<dbReference type="GO" id="GO:0031640">
    <property type="term" value="P:killing of cells of another organism"/>
    <property type="evidence" value="ECO:0007669"/>
    <property type="project" value="UniProtKB-KW"/>
</dbReference>
<organism evidence="7 8">
    <name type="scientific">Ficus carica</name>
    <name type="common">Common fig</name>
    <dbReference type="NCBI Taxonomy" id="3494"/>
    <lineage>
        <taxon>Eukaryota</taxon>
        <taxon>Viridiplantae</taxon>
        <taxon>Streptophyta</taxon>
        <taxon>Embryophyta</taxon>
        <taxon>Tracheophyta</taxon>
        <taxon>Spermatophyta</taxon>
        <taxon>Magnoliopsida</taxon>
        <taxon>eudicotyledons</taxon>
        <taxon>Gunneridae</taxon>
        <taxon>Pentapetalae</taxon>
        <taxon>rosids</taxon>
        <taxon>fabids</taxon>
        <taxon>Rosales</taxon>
        <taxon>Moraceae</taxon>
        <taxon>Ficeae</taxon>
        <taxon>Ficus</taxon>
    </lineage>
</organism>
<protein>
    <recommendedName>
        <fullName evidence="6">Knottins-like domain-containing protein</fullName>
    </recommendedName>
</protein>
<evidence type="ECO:0000313" key="8">
    <source>
        <dbReference type="Proteomes" id="UP001187192"/>
    </source>
</evidence>
<keyword evidence="8" id="KW-1185">Reference proteome</keyword>
<keyword evidence="2" id="KW-0295">Fungicide</keyword>
<evidence type="ECO:0000259" key="6">
    <source>
        <dbReference type="SMART" id="SM00505"/>
    </source>
</evidence>
<dbReference type="Proteomes" id="UP001187192">
    <property type="component" value="Unassembled WGS sequence"/>
</dbReference>
<dbReference type="GO" id="GO:0050832">
    <property type="term" value="P:defense response to fungus"/>
    <property type="evidence" value="ECO:0007669"/>
    <property type="project" value="UniProtKB-KW"/>
</dbReference>
<keyword evidence="1" id="KW-0929">Antimicrobial</keyword>
<dbReference type="InterPro" id="IPR036574">
    <property type="entry name" value="Scorpion_toxin-like_sf"/>
</dbReference>
<proteinExistence type="predicted"/>
<dbReference type="InterPro" id="IPR008176">
    <property type="entry name" value="Defensin_plant"/>
</dbReference>
<reference evidence="7" key="1">
    <citation type="submission" date="2023-07" db="EMBL/GenBank/DDBJ databases">
        <title>draft genome sequence of fig (Ficus carica).</title>
        <authorList>
            <person name="Takahashi T."/>
            <person name="Nishimura K."/>
        </authorList>
    </citation>
    <scope>NUCLEOTIDE SEQUENCE</scope>
</reference>
<dbReference type="SUPFAM" id="SSF57095">
    <property type="entry name" value="Scorpion toxin-like"/>
    <property type="match status" value="1"/>
</dbReference>
<dbReference type="Gene3D" id="3.30.30.10">
    <property type="entry name" value="Knottin, scorpion toxin-like"/>
    <property type="match status" value="1"/>
</dbReference>
<accession>A0AA88CXH3</accession>
<keyword evidence="3 5" id="KW-0732">Signal</keyword>
<dbReference type="Pfam" id="PF00304">
    <property type="entry name" value="Gamma-thionin"/>
    <property type="match status" value="1"/>
</dbReference>
<evidence type="ECO:0000256" key="1">
    <source>
        <dbReference type="ARBA" id="ARBA00022529"/>
    </source>
</evidence>
<evidence type="ECO:0000256" key="2">
    <source>
        <dbReference type="ARBA" id="ARBA00022577"/>
    </source>
</evidence>
<dbReference type="SMART" id="SM00505">
    <property type="entry name" value="Knot1"/>
    <property type="match status" value="1"/>
</dbReference>
<evidence type="ECO:0000256" key="3">
    <source>
        <dbReference type="ARBA" id="ARBA00022729"/>
    </source>
</evidence>
<keyword evidence="4" id="KW-1015">Disulfide bond</keyword>
<dbReference type="AlphaFoldDB" id="A0AA88CXH3"/>
<comment type="caution">
    <text evidence="7">The sequence shown here is derived from an EMBL/GenBank/DDBJ whole genome shotgun (WGS) entry which is preliminary data.</text>
</comment>
<name>A0AA88CXH3_FICCA</name>
<dbReference type="InterPro" id="IPR003614">
    <property type="entry name" value="Knottins"/>
</dbReference>
<sequence>MAKLSLQLVNALLVLFLLSLLISTEMTTVEGKLCQRRSQTWTGVCVNSGNCNRQCRNWEKASHGACHAQFPGFACFCYINC</sequence>
<feature type="signal peptide" evidence="5">
    <location>
        <begin position="1"/>
        <end position="31"/>
    </location>
</feature>
<evidence type="ECO:0000313" key="7">
    <source>
        <dbReference type="EMBL" id="GMN35575.1"/>
    </source>
</evidence>
<dbReference type="CDD" id="cd00107">
    <property type="entry name" value="Knot1"/>
    <property type="match status" value="1"/>
</dbReference>